<keyword evidence="9 10" id="KW-0472">Membrane</keyword>
<dbReference type="InterPro" id="IPR017969">
    <property type="entry name" value="Heavy-metal-associated_CS"/>
</dbReference>
<dbReference type="InterPro" id="IPR027256">
    <property type="entry name" value="P-typ_ATPase_IB"/>
</dbReference>
<dbReference type="PRINTS" id="PR00119">
    <property type="entry name" value="CATATPASE"/>
</dbReference>
<keyword evidence="8 10" id="KW-1133">Transmembrane helix</keyword>
<evidence type="ECO:0000256" key="2">
    <source>
        <dbReference type="ARBA" id="ARBA00006024"/>
    </source>
</evidence>
<dbReference type="Gene3D" id="3.30.70.100">
    <property type="match status" value="1"/>
</dbReference>
<dbReference type="NCBIfam" id="TIGR01512">
    <property type="entry name" value="ATPase-IB2_Cd"/>
    <property type="match status" value="1"/>
</dbReference>
<keyword evidence="12" id="KW-0378">Hydrolase</keyword>
<keyword evidence="3 10" id="KW-0812">Transmembrane</keyword>
<feature type="transmembrane region" description="Helical" evidence="10">
    <location>
        <begin position="341"/>
        <end position="363"/>
    </location>
</feature>
<gene>
    <name evidence="12" type="ORF">BC739_004332</name>
</gene>
<evidence type="ECO:0000256" key="5">
    <source>
        <dbReference type="ARBA" id="ARBA00022741"/>
    </source>
</evidence>
<dbReference type="NCBIfam" id="TIGR01494">
    <property type="entry name" value="ATPase_P-type"/>
    <property type="match status" value="1"/>
</dbReference>
<dbReference type="PANTHER" id="PTHR43520">
    <property type="entry name" value="ATP7, ISOFORM B"/>
    <property type="match status" value="1"/>
</dbReference>
<evidence type="ECO:0000259" key="11">
    <source>
        <dbReference type="PROSITE" id="PS50846"/>
    </source>
</evidence>
<comment type="caution">
    <text evidence="12">The sequence shown here is derived from an EMBL/GenBank/DDBJ whole genome shotgun (WGS) entry which is preliminary data.</text>
</comment>
<sequence length="711" mass="73726">MVELAIGGMTCAACANRVERKLNKLDGVRASVNYATEKATVSTTEDVTVAELIAQVENAGYRAHVVTPEREPEADPSRPLWHRLVLAVLLCAPLGDVSITLALVPSLRFTGWQWVVLAMALPVVTWAAWPLHRAAAINARHGSSSMDTLVSVGIIASTCWSVYGMFFEADSAPANSLWELVTRPGGAIYLDVAAGVTTFVLAGRLFEARAKRLAGGALRALAEVAAREVSVLAEDGTERRVPVGALRVGEKFLARPGETIAADGVVVDGAAAVDASTMTGESVPVEVTEGDPVIGGTVAMGGRLVIAATHVGEDTRLAQLVRLVERAQSEKAGVQRLADRICGVFVPAVFGLAALTLLGWLLLDGSLGRAIAAALAVLIIACPCALGLATPTALMVATGRGAYLGVFIKGHQALESARAIDTVVLDKTGTITTGRMAVTEVRAEDRALALRLAGAVEAASEHAVALAITSLAREELGELPAVTQFESLPGLGAQGTVDGHRVRVGSPRMFGQDGASATTALVSRDGVLIGRFTLADSVKPTAAEAVARLHRMGLRTVLLTGDNETTARAVAEQVGIPEVIAGVLPEDKAAAVRALRAEGRAVAMVGDGVNDAPALACADLGMAVVTGTDVALGAADLILVREELDVVPRAIGLARATLRTIRGNLVWAFGYNVAALPLAAFGLLTPLIAGATMALSSLFVVSNSLRLRSYR</sequence>
<dbReference type="InterPro" id="IPR059000">
    <property type="entry name" value="ATPase_P-type_domA"/>
</dbReference>
<name>A0ABR6BKD7_9PSEU</name>
<dbReference type="EC" id="3.6.3.-" evidence="12"/>
<dbReference type="InterPro" id="IPR023214">
    <property type="entry name" value="HAD_sf"/>
</dbReference>
<keyword evidence="4 10" id="KW-0479">Metal-binding</keyword>
<evidence type="ECO:0000256" key="10">
    <source>
        <dbReference type="RuleBase" id="RU362081"/>
    </source>
</evidence>
<dbReference type="PROSITE" id="PS01047">
    <property type="entry name" value="HMA_1"/>
    <property type="match status" value="1"/>
</dbReference>
<protein>
    <submittedName>
        <fullName evidence="12">Cation-transporting P-type ATPase A/B/Cu+-exporting ATPase</fullName>
        <ecNumber evidence="12">3.6.3.-</ecNumber>
    </submittedName>
</protein>
<dbReference type="SUPFAM" id="SSF56784">
    <property type="entry name" value="HAD-like"/>
    <property type="match status" value="1"/>
</dbReference>
<dbReference type="Pfam" id="PF00403">
    <property type="entry name" value="HMA"/>
    <property type="match status" value="1"/>
</dbReference>
<organism evidence="12 13">
    <name type="scientific">Kutzneria viridogrisea</name>
    <dbReference type="NCBI Taxonomy" id="47990"/>
    <lineage>
        <taxon>Bacteria</taxon>
        <taxon>Bacillati</taxon>
        <taxon>Actinomycetota</taxon>
        <taxon>Actinomycetes</taxon>
        <taxon>Pseudonocardiales</taxon>
        <taxon>Pseudonocardiaceae</taxon>
        <taxon>Kutzneria</taxon>
    </lineage>
</organism>
<dbReference type="NCBIfam" id="TIGR01511">
    <property type="entry name" value="ATPase-IB1_Cu"/>
    <property type="match status" value="1"/>
</dbReference>
<dbReference type="PROSITE" id="PS00154">
    <property type="entry name" value="ATPASE_E1_E2"/>
    <property type="match status" value="1"/>
</dbReference>
<feature type="transmembrane region" description="Helical" evidence="10">
    <location>
        <begin position="665"/>
        <end position="681"/>
    </location>
</feature>
<evidence type="ECO:0000256" key="4">
    <source>
        <dbReference type="ARBA" id="ARBA00022723"/>
    </source>
</evidence>
<dbReference type="GO" id="GO:0016787">
    <property type="term" value="F:hydrolase activity"/>
    <property type="evidence" value="ECO:0007669"/>
    <property type="project" value="UniProtKB-KW"/>
</dbReference>
<evidence type="ECO:0000256" key="7">
    <source>
        <dbReference type="ARBA" id="ARBA00022967"/>
    </source>
</evidence>
<dbReference type="PANTHER" id="PTHR43520:SF8">
    <property type="entry name" value="P-TYPE CU(+) TRANSPORTER"/>
    <property type="match status" value="1"/>
</dbReference>
<keyword evidence="13" id="KW-1185">Reference proteome</keyword>
<dbReference type="EMBL" id="JACJID010000003">
    <property type="protein sequence ID" value="MBA8927126.1"/>
    <property type="molecule type" value="Genomic_DNA"/>
</dbReference>
<dbReference type="Gene3D" id="2.70.150.10">
    <property type="entry name" value="Calcium-transporting ATPase, cytoplasmic transduction domain A"/>
    <property type="match status" value="1"/>
</dbReference>
<evidence type="ECO:0000256" key="3">
    <source>
        <dbReference type="ARBA" id="ARBA00022692"/>
    </source>
</evidence>
<dbReference type="InterPro" id="IPR008250">
    <property type="entry name" value="ATPase_P-typ_transduc_dom_A_sf"/>
</dbReference>
<dbReference type="InterPro" id="IPR000579">
    <property type="entry name" value="Cation-trans_P-type_ATPase_A/B"/>
</dbReference>
<feature type="transmembrane region" description="Helical" evidence="10">
    <location>
        <begin position="149"/>
        <end position="167"/>
    </location>
</feature>
<comment type="subcellular location">
    <subcellularLocation>
        <location evidence="1">Cell membrane</location>
        <topology evidence="1">Multi-pass membrane protein</topology>
    </subcellularLocation>
</comment>
<keyword evidence="5 10" id="KW-0547">Nucleotide-binding</keyword>
<dbReference type="Pfam" id="PF00702">
    <property type="entry name" value="Hydrolase"/>
    <property type="match status" value="1"/>
</dbReference>
<evidence type="ECO:0000256" key="1">
    <source>
        <dbReference type="ARBA" id="ARBA00004651"/>
    </source>
</evidence>
<dbReference type="InterPro" id="IPR023299">
    <property type="entry name" value="ATPase_P-typ_cyto_dom_N"/>
</dbReference>
<dbReference type="SUPFAM" id="SSF81665">
    <property type="entry name" value="Calcium ATPase, transmembrane domain M"/>
    <property type="match status" value="1"/>
</dbReference>
<dbReference type="CDD" id="cd02094">
    <property type="entry name" value="P-type_ATPase_Cu-like"/>
    <property type="match status" value="1"/>
</dbReference>
<keyword evidence="6 10" id="KW-0067">ATP-binding</keyword>
<dbReference type="PRINTS" id="PR00940">
    <property type="entry name" value="CATPATPASEA"/>
</dbReference>
<feature type="domain" description="HMA" evidence="11">
    <location>
        <begin position="1"/>
        <end position="64"/>
    </location>
</feature>
<evidence type="ECO:0000256" key="8">
    <source>
        <dbReference type="ARBA" id="ARBA00022989"/>
    </source>
</evidence>
<proteinExistence type="inferred from homology"/>
<evidence type="ECO:0000313" key="12">
    <source>
        <dbReference type="EMBL" id="MBA8927126.1"/>
    </source>
</evidence>
<feature type="transmembrane region" description="Helical" evidence="10">
    <location>
        <begin position="687"/>
        <end position="705"/>
    </location>
</feature>
<dbReference type="SUPFAM" id="SSF55008">
    <property type="entry name" value="HMA, heavy metal-associated domain"/>
    <property type="match status" value="1"/>
</dbReference>
<dbReference type="InterPro" id="IPR001757">
    <property type="entry name" value="P_typ_ATPase"/>
</dbReference>
<evidence type="ECO:0000313" key="13">
    <source>
        <dbReference type="Proteomes" id="UP000517916"/>
    </source>
</evidence>
<dbReference type="InterPro" id="IPR018303">
    <property type="entry name" value="ATPase_P-typ_P_site"/>
</dbReference>
<dbReference type="InterPro" id="IPR036163">
    <property type="entry name" value="HMA_dom_sf"/>
</dbReference>
<dbReference type="SUPFAM" id="SSF81653">
    <property type="entry name" value="Calcium ATPase, transduction domain A"/>
    <property type="match status" value="1"/>
</dbReference>
<keyword evidence="10" id="KW-1003">Cell membrane</keyword>
<dbReference type="Proteomes" id="UP000517916">
    <property type="component" value="Unassembled WGS sequence"/>
</dbReference>
<dbReference type="NCBIfam" id="TIGR01525">
    <property type="entry name" value="ATPase-IB_hvy"/>
    <property type="match status" value="1"/>
</dbReference>
<keyword evidence="7" id="KW-1278">Translocase</keyword>
<evidence type="ECO:0000256" key="9">
    <source>
        <dbReference type="ARBA" id="ARBA00023136"/>
    </source>
</evidence>
<dbReference type="CDD" id="cd00371">
    <property type="entry name" value="HMA"/>
    <property type="match status" value="1"/>
</dbReference>
<dbReference type="Gene3D" id="3.40.50.1000">
    <property type="entry name" value="HAD superfamily/HAD-like"/>
    <property type="match status" value="1"/>
</dbReference>
<dbReference type="PROSITE" id="PS50846">
    <property type="entry name" value="HMA_2"/>
    <property type="match status" value="1"/>
</dbReference>
<feature type="transmembrane region" description="Helical" evidence="10">
    <location>
        <begin position="187"/>
        <end position="206"/>
    </location>
</feature>
<dbReference type="RefSeq" id="WP_318296473.1">
    <property type="nucleotide sequence ID" value="NZ_BAAABQ010000057.1"/>
</dbReference>
<feature type="transmembrane region" description="Helical" evidence="10">
    <location>
        <begin position="84"/>
        <end position="105"/>
    </location>
</feature>
<dbReference type="InterPro" id="IPR023298">
    <property type="entry name" value="ATPase_P-typ_TM_dom_sf"/>
</dbReference>
<reference evidence="12 13" key="1">
    <citation type="submission" date="2020-08" db="EMBL/GenBank/DDBJ databases">
        <title>Genomic Encyclopedia of Archaeal and Bacterial Type Strains, Phase II (KMG-II): from individual species to whole genera.</title>
        <authorList>
            <person name="Goeker M."/>
        </authorList>
    </citation>
    <scope>NUCLEOTIDE SEQUENCE [LARGE SCALE GENOMIC DNA]</scope>
    <source>
        <strain evidence="12 13">DSM 43850</strain>
    </source>
</reference>
<accession>A0ABR6BKD7</accession>
<feature type="transmembrane region" description="Helical" evidence="10">
    <location>
        <begin position="111"/>
        <end position="129"/>
    </location>
</feature>
<evidence type="ECO:0000256" key="6">
    <source>
        <dbReference type="ARBA" id="ARBA00022840"/>
    </source>
</evidence>
<dbReference type="InterPro" id="IPR036412">
    <property type="entry name" value="HAD-like_sf"/>
</dbReference>
<dbReference type="InterPro" id="IPR006121">
    <property type="entry name" value="HMA_dom"/>
</dbReference>
<dbReference type="Pfam" id="PF00122">
    <property type="entry name" value="E1-E2_ATPase"/>
    <property type="match status" value="1"/>
</dbReference>
<comment type="similarity">
    <text evidence="2 10">Belongs to the cation transport ATPase (P-type) (TC 3.A.3) family. Type IB subfamily.</text>
</comment>
<feature type="transmembrane region" description="Helical" evidence="10">
    <location>
        <begin position="369"/>
        <end position="390"/>
    </location>
</feature>
<dbReference type="Gene3D" id="3.40.1110.10">
    <property type="entry name" value="Calcium-transporting ATPase, cytoplasmic domain N"/>
    <property type="match status" value="1"/>
</dbReference>